<dbReference type="Gene3D" id="2.60.40.1090">
    <property type="entry name" value="Fimbrial-type adhesion domain"/>
    <property type="match status" value="1"/>
</dbReference>
<dbReference type="InterPro" id="IPR036937">
    <property type="entry name" value="Adhesion_dom_fimbrial_sf"/>
</dbReference>
<name>A0A730ETQ3_SALON</name>
<protein>
    <submittedName>
        <fullName evidence="2">Type 1 fimbrial protein</fullName>
    </submittedName>
</protein>
<sequence>MKIKNRLFLLGAAMAVMSSSAFADTTGTQTFTASVTANTCTIDDVNHTFNVSVERGSIGALQVLDHHDFNVSGCPASVNNVNVVFAYDSVGGSEPYIYLKNHGTAGDKAQFQINTDGTEQNVYKPGVSKSFPVTGGAGKVPVYLTVNGSSYSNVGVTSGTVDMSASITFDFS</sequence>
<dbReference type="AlphaFoldDB" id="A0A730ETQ3"/>
<feature type="signal peptide" evidence="1">
    <location>
        <begin position="1"/>
        <end position="23"/>
    </location>
</feature>
<keyword evidence="1" id="KW-0732">Signal</keyword>
<dbReference type="GO" id="GO:0007155">
    <property type="term" value="P:cell adhesion"/>
    <property type="evidence" value="ECO:0007669"/>
    <property type="project" value="InterPro"/>
</dbReference>
<organism evidence="2">
    <name type="scientific">Salmonella oranienberg</name>
    <dbReference type="NCBI Taxonomy" id="28147"/>
    <lineage>
        <taxon>Bacteria</taxon>
        <taxon>Pseudomonadati</taxon>
        <taxon>Pseudomonadota</taxon>
        <taxon>Gammaproteobacteria</taxon>
        <taxon>Enterobacterales</taxon>
        <taxon>Enterobacteriaceae</taxon>
        <taxon>Salmonella</taxon>
    </lineage>
</organism>
<reference evidence="2" key="2">
    <citation type="submission" date="2018-07" db="EMBL/GenBank/DDBJ databases">
        <authorList>
            <consortium name="NCBI Pathogen Detection Project"/>
        </authorList>
    </citation>
    <scope>NUCLEOTIDE SEQUENCE</scope>
    <source>
        <strain evidence="2">13-1325</strain>
    </source>
</reference>
<proteinExistence type="predicted"/>
<feature type="chain" id="PRO_5027891580" evidence="1">
    <location>
        <begin position="24"/>
        <end position="172"/>
    </location>
</feature>
<dbReference type="EMBL" id="DAARSK010000030">
    <property type="protein sequence ID" value="HAE3750023.1"/>
    <property type="molecule type" value="Genomic_DNA"/>
</dbReference>
<gene>
    <name evidence="2" type="ORF">G4A15_004590</name>
</gene>
<dbReference type="InterPro" id="IPR008966">
    <property type="entry name" value="Adhesion_dom_sf"/>
</dbReference>
<accession>A0A730ETQ3</accession>
<comment type="caution">
    <text evidence="2">The sequence shown here is derived from an EMBL/GenBank/DDBJ whole genome shotgun (WGS) entry which is preliminary data.</text>
</comment>
<evidence type="ECO:0000313" key="2">
    <source>
        <dbReference type="EMBL" id="HAE3750023.1"/>
    </source>
</evidence>
<evidence type="ECO:0000256" key="1">
    <source>
        <dbReference type="SAM" id="SignalP"/>
    </source>
</evidence>
<dbReference type="GO" id="GO:0009289">
    <property type="term" value="C:pilus"/>
    <property type="evidence" value="ECO:0007669"/>
    <property type="project" value="InterPro"/>
</dbReference>
<dbReference type="SUPFAM" id="SSF49401">
    <property type="entry name" value="Bacterial adhesins"/>
    <property type="match status" value="1"/>
</dbReference>
<reference evidence="2" key="1">
    <citation type="journal article" date="2018" name="Genome Biol.">
        <title>SKESA: strategic k-mer extension for scrupulous assemblies.</title>
        <authorList>
            <person name="Souvorov A."/>
            <person name="Agarwala R."/>
            <person name="Lipman D.J."/>
        </authorList>
    </citation>
    <scope>NUCLEOTIDE SEQUENCE</scope>
    <source>
        <strain evidence="2">13-1325</strain>
    </source>
</reference>